<keyword evidence="7 8" id="KW-0472">Membrane</keyword>
<dbReference type="EMBL" id="CP059833">
    <property type="protein sequence ID" value="QMV85771.1"/>
    <property type="molecule type" value="Genomic_DNA"/>
</dbReference>
<name>A0A7G5FGN0_9CORY</name>
<dbReference type="Pfam" id="PF02028">
    <property type="entry name" value="BCCT"/>
    <property type="match status" value="1"/>
</dbReference>
<evidence type="ECO:0000256" key="8">
    <source>
        <dbReference type="SAM" id="Phobius"/>
    </source>
</evidence>
<reference evidence="9 10" key="1">
    <citation type="submission" date="2020-07" db="EMBL/GenBank/DDBJ databases">
        <title>non toxigenic Corynebacterium sp. nov from a clinical source.</title>
        <authorList>
            <person name="Bernier A.-M."/>
            <person name="Bernard K."/>
        </authorList>
    </citation>
    <scope>NUCLEOTIDE SEQUENCE [LARGE SCALE GENOMIC DNA]</scope>
    <source>
        <strain evidence="10">NML 93-0612</strain>
    </source>
</reference>
<proteinExistence type="inferred from homology"/>
<dbReference type="InterPro" id="IPR000060">
    <property type="entry name" value="BCCT_transptr"/>
</dbReference>
<organism evidence="9 10">
    <name type="scientific">Corynebacterium hindlerae</name>
    <dbReference type="NCBI Taxonomy" id="699041"/>
    <lineage>
        <taxon>Bacteria</taxon>
        <taxon>Bacillati</taxon>
        <taxon>Actinomycetota</taxon>
        <taxon>Actinomycetes</taxon>
        <taxon>Mycobacteriales</taxon>
        <taxon>Corynebacteriaceae</taxon>
        <taxon>Corynebacterium</taxon>
    </lineage>
</organism>
<feature type="transmembrane region" description="Helical" evidence="8">
    <location>
        <begin position="191"/>
        <end position="209"/>
    </location>
</feature>
<evidence type="ECO:0000256" key="7">
    <source>
        <dbReference type="ARBA" id="ARBA00023136"/>
    </source>
</evidence>
<dbReference type="PROSITE" id="PS01303">
    <property type="entry name" value="BCCT"/>
    <property type="match status" value="1"/>
</dbReference>
<protein>
    <submittedName>
        <fullName evidence="9">BCCT family transporter</fullName>
    </submittedName>
</protein>
<evidence type="ECO:0000256" key="1">
    <source>
        <dbReference type="ARBA" id="ARBA00004651"/>
    </source>
</evidence>
<dbReference type="Proteomes" id="UP000515570">
    <property type="component" value="Chromosome"/>
</dbReference>
<evidence type="ECO:0000313" key="10">
    <source>
        <dbReference type="Proteomes" id="UP000515570"/>
    </source>
</evidence>
<evidence type="ECO:0000256" key="6">
    <source>
        <dbReference type="ARBA" id="ARBA00022989"/>
    </source>
</evidence>
<dbReference type="GO" id="GO:0022857">
    <property type="term" value="F:transmembrane transporter activity"/>
    <property type="evidence" value="ECO:0007669"/>
    <property type="project" value="InterPro"/>
</dbReference>
<keyword evidence="10" id="KW-1185">Reference proteome</keyword>
<keyword evidence="3" id="KW-0813">Transport</keyword>
<feature type="transmembrane region" description="Helical" evidence="8">
    <location>
        <begin position="278"/>
        <end position="298"/>
    </location>
</feature>
<comment type="subcellular location">
    <subcellularLocation>
        <location evidence="1">Cell membrane</location>
        <topology evidence="1">Multi-pass membrane protein</topology>
    </subcellularLocation>
</comment>
<dbReference type="RefSeq" id="WP_182386591.1">
    <property type="nucleotide sequence ID" value="NZ_CP059833.1"/>
</dbReference>
<evidence type="ECO:0000256" key="4">
    <source>
        <dbReference type="ARBA" id="ARBA00022475"/>
    </source>
</evidence>
<feature type="transmembrane region" description="Helical" evidence="8">
    <location>
        <begin position="443"/>
        <end position="469"/>
    </location>
</feature>
<feature type="transmembrane region" description="Helical" evidence="8">
    <location>
        <begin position="398"/>
        <end position="423"/>
    </location>
</feature>
<evidence type="ECO:0000313" key="9">
    <source>
        <dbReference type="EMBL" id="QMV85771.1"/>
    </source>
</evidence>
<keyword evidence="6 8" id="KW-1133">Transmembrane helix</keyword>
<dbReference type="PANTHER" id="PTHR30047">
    <property type="entry name" value="HIGH-AFFINITY CHOLINE TRANSPORT PROTEIN-RELATED"/>
    <property type="match status" value="1"/>
</dbReference>
<evidence type="ECO:0000256" key="5">
    <source>
        <dbReference type="ARBA" id="ARBA00022692"/>
    </source>
</evidence>
<evidence type="ECO:0000256" key="3">
    <source>
        <dbReference type="ARBA" id="ARBA00022448"/>
    </source>
</evidence>
<keyword evidence="4" id="KW-1003">Cell membrane</keyword>
<dbReference type="PANTHER" id="PTHR30047:SF7">
    <property type="entry name" value="HIGH-AFFINITY CHOLINE TRANSPORT PROTEIN"/>
    <property type="match status" value="1"/>
</dbReference>
<dbReference type="GO" id="GO:0005886">
    <property type="term" value="C:plasma membrane"/>
    <property type="evidence" value="ECO:0007669"/>
    <property type="project" value="UniProtKB-SubCell"/>
</dbReference>
<sequence length="591" mass="63997">MTLDENEDVKVVEHSEPVAQEASATAVLAEMIDRGDNYDESVLDRNIDYAFEDESAGINWPVTIVAAVFAVLAIAWGLLFPDNLAEFASTGLSFVVTNFGWAFVLFGTIFVAFVVAIALSKFGNIKLGRDDEAPEFSTPSWIAMMFAAGMGIGLMFFGVTEPLTFYRNGVPGHEKHEVGTAFATTLFHWTLHPWALYAVVGLSLAYATFRMGHKQLLSSAFIPLIGKHGAEGPIGKIIDILAIIATLFGTACSLGIGATQIAAGLSASGFVKDPSDKTVVTIVLILTLAFLISAMSGVGRGIQYLSNTNMVLAVLLAIFVFVFGPTVAILNLIPGSIGNYLSSFFEMAARTGETADGTAGKWLSSWTIFYWVWWMSWSPFVGMFIARISRGRTIREFVIGVLLIPSAVTVVWFAIFGGAAVTFERAGQSVWGEGDSKRQLFDLLHQLPGGQIAGAVAMILLAVFFITSADSASTVMGSMSQNGRLEARPWITGVWGVLTAVIGLTMLLAGGEDSLSNLQSITIVVASPFLIVLVALMFAVVKGLSEDPLYLEAKAHAKFQRRLAREHRIHAEMERRKRQRLQNKKAIKGRR</sequence>
<feature type="transmembrane region" description="Helical" evidence="8">
    <location>
        <begin position="490"/>
        <end position="509"/>
    </location>
</feature>
<feature type="transmembrane region" description="Helical" evidence="8">
    <location>
        <begin position="237"/>
        <end position="258"/>
    </location>
</feature>
<comment type="similarity">
    <text evidence="2">Belongs to the BCCT transporter (TC 2.A.15) family.</text>
</comment>
<evidence type="ECO:0000256" key="2">
    <source>
        <dbReference type="ARBA" id="ARBA00005658"/>
    </source>
</evidence>
<gene>
    <name evidence="9" type="ORF">HW450_03285</name>
</gene>
<feature type="transmembrane region" description="Helical" evidence="8">
    <location>
        <begin position="368"/>
        <end position="386"/>
    </location>
</feature>
<feature type="transmembrane region" description="Helical" evidence="8">
    <location>
        <begin position="58"/>
        <end position="79"/>
    </location>
</feature>
<accession>A0A7G5FGN0</accession>
<feature type="transmembrane region" description="Helical" evidence="8">
    <location>
        <begin position="140"/>
        <end position="159"/>
    </location>
</feature>
<dbReference type="NCBIfam" id="TIGR00842">
    <property type="entry name" value="bcct"/>
    <property type="match status" value="1"/>
</dbReference>
<feature type="transmembrane region" description="Helical" evidence="8">
    <location>
        <begin position="99"/>
        <end position="119"/>
    </location>
</feature>
<dbReference type="AlphaFoldDB" id="A0A7G5FGN0"/>
<keyword evidence="5 8" id="KW-0812">Transmembrane</keyword>
<feature type="transmembrane region" description="Helical" evidence="8">
    <location>
        <begin position="310"/>
        <end position="333"/>
    </location>
</feature>
<feature type="transmembrane region" description="Helical" evidence="8">
    <location>
        <begin position="521"/>
        <end position="541"/>
    </location>
</feature>
<dbReference type="InterPro" id="IPR018093">
    <property type="entry name" value="BCCT_CS"/>
</dbReference>